<keyword evidence="3" id="KW-0560">Oxidoreductase</keyword>
<dbReference type="SUPFAM" id="SSF55103">
    <property type="entry name" value="FAD-linked oxidases, C-terminal domain"/>
    <property type="match status" value="1"/>
</dbReference>
<dbReference type="GO" id="GO:0016491">
    <property type="term" value="F:oxidoreductase activity"/>
    <property type="evidence" value="ECO:0007669"/>
    <property type="project" value="UniProtKB-KW"/>
</dbReference>
<dbReference type="InterPro" id="IPR016169">
    <property type="entry name" value="FAD-bd_PCMH_sub2"/>
</dbReference>
<accession>A0A845F009</accession>
<reference evidence="5 6" key="1">
    <citation type="submission" date="2019-11" db="EMBL/GenBank/DDBJ databases">
        <title>Genome sequences of 17 halophilic strains isolated from different environments.</title>
        <authorList>
            <person name="Furrow R.E."/>
        </authorList>
    </citation>
    <scope>NUCLEOTIDE SEQUENCE [LARGE SCALE GENOMIC DNA]</scope>
    <source>
        <strain evidence="5 6">22506_14_FS</strain>
    </source>
</reference>
<evidence type="ECO:0000256" key="3">
    <source>
        <dbReference type="ARBA" id="ARBA00023002"/>
    </source>
</evidence>
<protein>
    <submittedName>
        <fullName evidence="5">FAD-binding protein</fullName>
    </submittedName>
</protein>
<dbReference type="InterPro" id="IPR016164">
    <property type="entry name" value="FAD-linked_Oxase-like_C"/>
</dbReference>
<evidence type="ECO:0000256" key="1">
    <source>
        <dbReference type="ARBA" id="ARBA00022630"/>
    </source>
</evidence>
<keyword evidence="1" id="KW-0285">Flavoprotein</keyword>
<evidence type="ECO:0000256" key="2">
    <source>
        <dbReference type="ARBA" id="ARBA00022827"/>
    </source>
</evidence>
<dbReference type="Pfam" id="PF01565">
    <property type="entry name" value="FAD_binding_4"/>
    <property type="match status" value="1"/>
</dbReference>
<feature type="domain" description="FAD-binding PCMH-type" evidence="4">
    <location>
        <begin position="23"/>
        <end position="202"/>
    </location>
</feature>
<evidence type="ECO:0000313" key="5">
    <source>
        <dbReference type="EMBL" id="MYL64131.1"/>
    </source>
</evidence>
<gene>
    <name evidence="5" type="ORF">GLW07_12285</name>
</gene>
<dbReference type="PANTHER" id="PTHR11748">
    <property type="entry name" value="D-LACTATE DEHYDROGENASE"/>
    <property type="match status" value="1"/>
</dbReference>
<dbReference type="InterPro" id="IPR036318">
    <property type="entry name" value="FAD-bd_PCMH-like_sf"/>
</dbReference>
<dbReference type="EMBL" id="WMEY01000003">
    <property type="protein sequence ID" value="MYL64131.1"/>
    <property type="molecule type" value="Genomic_DNA"/>
</dbReference>
<proteinExistence type="predicted"/>
<evidence type="ECO:0000259" key="4">
    <source>
        <dbReference type="PROSITE" id="PS51387"/>
    </source>
</evidence>
<keyword evidence="2" id="KW-0274">FAD</keyword>
<dbReference type="GO" id="GO:0071949">
    <property type="term" value="F:FAD binding"/>
    <property type="evidence" value="ECO:0007669"/>
    <property type="project" value="InterPro"/>
</dbReference>
<dbReference type="PANTHER" id="PTHR11748:SF103">
    <property type="entry name" value="GLYCOLATE OXIDASE SUBUNIT GLCE"/>
    <property type="match status" value="1"/>
</dbReference>
<evidence type="ECO:0000313" key="6">
    <source>
        <dbReference type="Proteomes" id="UP000447833"/>
    </source>
</evidence>
<dbReference type="PROSITE" id="PS51387">
    <property type="entry name" value="FAD_PCMH"/>
    <property type="match status" value="1"/>
</dbReference>
<sequence length="432" mass="47677">MKGGENLDELLIEGPLTELANRFGNITPHILYPETEDEVVMILQEANKNGKKLAIVSGGTKLGYGGIKPDYDFTLSLKKLTGIVEHTAGDMTVTVKPGTTMQNLQQFLKQHNQMVPLDPAHSSASTIGGVVSANESGPKRLKYGAARDHVIGMRIVYPDGKMIRTGGKVVKNVAGYDMNKLFIGAMGTLGVITEITLKLRPLPKHSSIVTLSVQEDALSDLKSFIIQIQDSTIEPVSLELINPTLSKSLFHKDEYHLIIALEDVKKAVLFQEDWIDENKPTEAIMNILEQPEDFWTIFNELTPNSQNDFHDTTSGVMKVGTTNMGVFPLLQECDRLNLEGNVQILAHAGVGHGLSTIIVSGLPENVVQWISYIQAFSEKHGGYGIVKHLPFELRKQLKVWGQQKGSFSLMRGIKQKIDPKNTLNEQRFIGGI</sequence>
<organism evidence="5 6">
    <name type="scientific">Guptibacillus hwajinpoensis</name>
    <dbReference type="NCBI Taxonomy" id="208199"/>
    <lineage>
        <taxon>Bacteria</taxon>
        <taxon>Bacillati</taxon>
        <taxon>Bacillota</taxon>
        <taxon>Bacilli</taxon>
        <taxon>Bacillales</taxon>
        <taxon>Guptibacillaceae</taxon>
        <taxon>Guptibacillus</taxon>
    </lineage>
</organism>
<comment type="caution">
    <text evidence="5">The sequence shown here is derived from an EMBL/GenBank/DDBJ whole genome shotgun (WGS) entry which is preliminary data.</text>
</comment>
<dbReference type="InterPro" id="IPR016166">
    <property type="entry name" value="FAD-bd_PCMH"/>
</dbReference>
<name>A0A845F009_9BACL</name>
<dbReference type="SUPFAM" id="SSF56176">
    <property type="entry name" value="FAD-binding/transporter-associated domain-like"/>
    <property type="match status" value="1"/>
</dbReference>
<dbReference type="AlphaFoldDB" id="A0A845F009"/>
<dbReference type="Proteomes" id="UP000447833">
    <property type="component" value="Unassembled WGS sequence"/>
</dbReference>
<dbReference type="Gene3D" id="3.30.465.10">
    <property type="match status" value="1"/>
</dbReference>
<dbReference type="InterPro" id="IPR006094">
    <property type="entry name" value="Oxid_FAD_bind_N"/>
</dbReference>